<protein>
    <submittedName>
        <fullName evidence="1">Membrane protein</fullName>
    </submittedName>
</protein>
<accession>A0A511ZKV0</accession>
<dbReference type="EMBL" id="BJYM01000011">
    <property type="protein sequence ID" value="GEN88082.1"/>
    <property type="molecule type" value="Genomic_DNA"/>
</dbReference>
<keyword evidence="2" id="KW-1185">Reference proteome</keyword>
<evidence type="ECO:0000313" key="1">
    <source>
        <dbReference type="EMBL" id="GEN88082.1"/>
    </source>
</evidence>
<gene>
    <name evidence="1" type="ORF">OSO01_28210</name>
</gene>
<dbReference type="Proteomes" id="UP000321558">
    <property type="component" value="Unassembled WGS sequence"/>
</dbReference>
<dbReference type="Pfam" id="PF10978">
    <property type="entry name" value="DUF2785"/>
    <property type="match status" value="1"/>
</dbReference>
<dbReference type="OrthoDB" id="7619731at2"/>
<dbReference type="STRING" id="582851.GCA_900162665_00193"/>
<evidence type="ECO:0000313" key="2">
    <source>
        <dbReference type="Proteomes" id="UP000321558"/>
    </source>
</evidence>
<organism evidence="1 2">
    <name type="scientific">Oceanobacillus sojae</name>
    <dbReference type="NCBI Taxonomy" id="582851"/>
    <lineage>
        <taxon>Bacteria</taxon>
        <taxon>Bacillati</taxon>
        <taxon>Bacillota</taxon>
        <taxon>Bacilli</taxon>
        <taxon>Bacillales</taxon>
        <taxon>Bacillaceae</taxon>
        <taxon>Oceanobacillus</taxon>
    </lineage>
</organism>
<name>A0A511ZKV0_9BACI</name>
<comment type="caution">
    <text evidence="1">The sequence shown here is derived from an EMBL/GenBank/DDBJ whole genome shotgun (WGS) entry which is preliminary data.</text>
</comment>
<dbReference type="InterPro" id="IPR021247">
    <property type="entry name" value="DUF2785"/>
</dbReference>
<sequence>MTLKAELKEIDYDINLKQKDLNVLIDKMLDNIGSIDPELRDTLIFNTFGKLIMEDSLTDKQMKHILEVCLDKLFLGIEENESNLVFTRSFSALVIGIILHKDRQKVFLQEAIIIKTIKKSIAYLNLEKDIRGYVEGKGWAHSIAHGADLLTEAVKHPCFDRRLSFECLETIKRCLFKESIAKAPYVDDEEERLLFVLEALIDKGIKEEDIACLVLNITGDLQELKTREGYSLNFFWKKNNVINFLRGFYFRLLYKNTYPKIRSNIAAILEQWHDEVYNLNK</sequence>
<dbReference type="RefSeq" id="WP_147211021.1">
    <property type="nucleotide sequence ID" value="NZ_BJYM01000011.1"/>
</dbReference>
<proteinExistence type="predicted"/>
<reference evidence="1 2" key="1">
    <citation type="submission" date="2019-07" db="EMBL/GenBank/DDBJ databases">
        <title>Whole genome shotgun sequence of Oceanobacillus sojae NBRC 105379.</title>
        <authorList>
            <person name="Hosoyama A."/>
            <person name="Uohara A."/>
            <person name="Ohji S."/>
            <person name="Ichikawa N."/>
        </authorList>
    </citation>
    <scope>NUCLEOTIDE SEQUENCE [LARGE SCALE GENOMIC DNA]</scope>
    <source>
        <strain evidence="1 2">NBRC 105379</strain>
    </source>
</reference>
<dbReference type="AlphaFoldDB" id="A0A511ZKV0"/>